<dbReference type="InterPro" id="IPR027417">
    <property type="entry name" value="P-loop_NTPase"/>
</dbReference>
<dbReference type="RefSeq" id="WP_167227374.1">
    <property type="nucleotide sequence ID" value="NZ_JAAQPH010000015.1"/>
</dbReference>
<dbReference type="InterPro" id="IPR003439">
    <property type="entry name" value="ABC_transporter-like_ATP-bd"/>
</dbReference>
<dbReference type="InterPro" id="IPR013611">
    <property type="entry name" value="Transp-assoc_OB_typ2"/>
</dbReference>
<evidence type="ECO:0000256" key="3">
    <source>
        <dbReference type="ARBA" id="ARBA00022840"/>
    </source>
</evidence>
<name>A0A967F064_9PROT</name>
<dbReference type="FunFam" id="3.40.50.300:FF:000425">
    <property type="entry name" value="Probable ABC transporter, ATP-binding subunit"/>
    <property type="match status" value="1"/>
</dbReference>
<dbReference type="GO" id="GO:0016887">
    <property type="term" value="F:ATP hydrolysis activity"/>
    <property type="evidence" value="ECO:0007669"/>
    <property type="project" value="InterPro"/>
</dbReference>
<dbReference type="PROSITE" id="PS00211">
    <property type="entry name" value="ABC_TRANSPORTER_1"/>
    <property type="match status" value="1"/>
</dbReference>
<dbReference type="SMART" id="SM00382">
    <property type="entry name" value="AAA"/>
    <property type="match status" value="1"/>
</dbReference>
<keyword evidence="6" id="KW-1185">Reference proteome</keyword>
<gene>
    <name evidence="5" type="ORF">HBA54_18525</name>
</gene>
<dbReference type="InterPro" id="IPR050093">
    <property type="entry name" value="ABC_SmlMolc_Importer"/>
</dbReference>
<dbReference type="PROSITE" id="PS50893">
    <property type="entry name" value="ABC_TRANSPORTER_2"/>
    <property type="match status" value="1"/>
</dbReference>
<dbReference type="SUPFAM" id="SSF52540">
    <property type="entry name" value="P-loop containing nucleoside triphosphate hydrolases"/>
    <property type="match status" value="1"/>
</dbReference>
<dbReference type="Proteomes" id="UP000761264">
    <property type="component" value="Unassembled WGS sequence"/>
</dbReference>
<keyword evidence="2" id="KW-0547">Nucleotide-binding</keyword>
<evidence type="ECO:0000256" key="2">
    <source>
        <dbReference type="ARBA" id="ARBA00022741"/>
    </source>
</evidence>
<keyword evidence="1" id="KW-0813">Transport</keyword>
<feature type="domain" description="ABC transporter" evidence="4">
    <location>
        <begin position="5"/>
        <end position="239"/>
    </location>
</feature>
<evidence type="ECO:0000313" key="6">
    <source>
        <dbReference type="Proteomes" id="UP000761264"/>
    </source>
</evidence>
<organism evidence="5 6">
    <name type="scientific">Pelagibius litoralis</name>
    <dbReference type="NCBI Taxonomy" id="374515"/>
    <lineage>
        <taxon>Bacteria</taxon>
        <taxon>Pseudomonadati</taxon>
        <taxon>Pseudomonadota</taxon>
        <taxon>Alphaproteobacteria</taxon>
        <taxon>Rhodospirillales</taxon>
        <taxon>Rhodovibrionaceae</taxon>
        <taxon>Pelagibius</taxon>
    </lineage>
</organism>
<dbReference type="PANTHER" id="PTHR42781">
    <property type="entry name" value="SPERMIDINE/PUTRESCINE IMPORT ATP-BINDING PROTEIN POTA"/>
    <property type="match status" value="1"/>
</dbReference>
<dbReference type="GO" id="GO:0043190">
    <property type="term" value="C:ATP-binding cassette (ABC) transporter complex"/>
    <property type="evidence" value="ECO:0007669"/>
    <property type="project" value="InterPro"/>
</dbReference>
<dbReference type="Pfam" id="PF08402">
    <property type="entry name" value="TOBE_2"/>
    <property type="match status" value="1"/>
</dbReference>
<evidence type="ECO:0000259" key="4">
    <source>
        <dbReference type="PROSITE" id="PS50893"/>
    </source>
</evidence>
<evidence type="ECO:0000313" key="5">
    <source>
        <dbReference type="EMBL" id="NIA70596.1"/>
    </source>
</evidence>
<dbReference type="AlphaFoldDB" id="A0A967F064"/>
<comment type="caution">
    <text evidence="5">The sequence shown here is derived from an EMBL/GenBank/DDBJ whole genome shotgun (WGS) entry which is preliminary data.</text>
</comment>
<dbReference type="PANTHER" id="PTHR42781:SF4">
    <property type="entry name" value="SPERMIDINE_PUTRESCINE IMPORT ATP-BINDING PROTEIN POTA"/>
    <property type="match status" value="1"/>
</dbReference>
<dbReference type="InterPro" id="IPR017871">
    <property type="entry name" value="ABC_transporter-like_CS"/>
</dbReference>
<dbReference type="Gene3D" id="3.40.50.300">
    <property type="entry name" value="P-loop containing nucleotide triphosphate hydrolases"/>
    <property type="match status" value="1"/>
</dbReference>
<dbReference type="GO" id="GO:0022857">
    <property type="term" value="F:transmembrane transporter activity"/>
    <property type="evidence" value="ECO:0007669"/>
    <property type="project" value="InterPro"/>
</dbReference>
<accession>A0A967F064</accession>
<dbReference type="InterPro" id="IPR003593">
    <property type="entry name" value="AAA+_ATPase"/>
</dbReference>
<proteinExistence type="predicted"/>
<dbReference type="GO" id="GO:0005524">
    <property type="term" value="F:ATP binding"/>
    <property type="evidence" value="ECO:0007669"/>
    <property type="project" value="UniProtKB-KW"/>
</dbReference>
<evidence type="ECO:0000256" key="1">
    <source>
        <dbReference type="ARBA" id="ARBA00022448"/>
    </source>
</evidence>
<dbReference type="Pfam" id="PF00005">
    <property type="entry name" value="ABC_tran"/>
    <property type="match status" value="1"/>
</dbReference>
<dbReference type="GO" id="GO:0015697">
    <property type="term" value="P:quaternary ammonium group transport"/>
    <property type="evidence" value="ECO:0007669"/>
    <property type="project" value="UniProtKB-ARBA"/>
</dbReference>
<dbReference type="EMBL" id="JAAQPH010000015">
    <property type="protein sequence ID" value="NIA70596.1"/>
    <property type="molecule type" value="Genomic_DNA"/>
</dbReference>
<reference evidence="5" key="1">
    <citation type="submission" date="2020-03" db="EMBL/GenBank/DDBJ databases">
        <title>Genome of Pelagibius litoralis DSM 21314T.</title>
        <authorList>
            <person name="Wang G."/>
        </authorList>
    </citation>
    <scope>NUCLEOTIDE SEQUENCE</scope>
    <source>
        <strain evidence="5">DSM 21314</strain>
    </source>
</reference>
<keyword evidence="3 5" id="KW-0067">ATP-binding</keyword>
<sequence>MTAILELKNVTKRYGGDTALDGLSVTLEANEYISLLGPSGSGKSTLLRVIAGFEKPDAGEVLLEGRSLAQVPAYRRGIGFVSQGFALFPHLSVFENVAFGLRNREDDPLQDAAELRRRVDEMLALVGLSDLGERGIDQISGGQKQRVALARTLVADPKIILLDEPLGALDANLRARMRVELRRIRQQLGITFMHVTGNEEEALAMGDRVAVLDSGRLAQISDPDSVYNRPQSARVAKFLNCYNMFEGRRDEGGAFHAGVSSFACSPGAAAAGVYCVRFDKIRVVPLQGLSEDGGTGVRATFITSEYAGPRITYFFRGADGKVLEVEYHLSHRRPDEFAVGGDYWLSWSPDEALVYFQ</sequence>
<protein>
    <submittedName>
        <fullName evidence="5">ABC transporter ATP-binding protein</fullName>
    </submittedName>
</protein>